<gene>
    <name evidence="1" type="ORF">BDK88_0096</name>
</gene>
<name>A0A482YE91_9EURY</name>
<accession>A0A482YE91</accession>
<evidence type="ECO:0000313" key="1">
    <source>
        <dbReference type="EMBL" id="RZV12557.1"/>
    </source>
</evidence>
<organism evidence="1 2">
    <name type="scientific">Natrinema hispanicum</name>
    <dbReference type="NCBI Taxonomy" id="392421"/>
    <lineage>
        <taxon>Archaea</taxon>
        <taxon>Methanobacteriati</taxon>
        <taxon>Methanobacteriota</taxon>
        <taxon>Stenosarchaea group</taxon>
        <taxon>Halobacteria</taxon>
        <taxon>Halobacteriales</taxon>
        <taxon>Natrialbaceae</taxon>
        <taxon>Natrinema</taxon>
    </lineage>
</organism>
<dbReference type="RefSeq" id="WP_130498666.1">
    <property type="nucleotide sequence ID" value="NZ_SHMP01000002.1"/>
</dbReference>
<evidence type="ECO:0000313" key="2">
    <source>
        <dbReference type="Proteomes" id="UP000291097"/>
    </source>
</evidence>
<reference evidence="1 2" key="1">
    <citation type="submission" date="2019-02" db="EMBL/GenBank/DDBJ databases">
        <title>Genomic Encyclopedia of Archaeal and Bacterial Type Strains, Phase II (KMG-II): from individual species to whole genera.</title>
        <authorList>
            <person name="Goeker M."/>
        </authorList>
    </citation>
    <scope>NUCLEOTIDE SEQUENCE [LARGE SCALE GENOMIC DNA]</scope>
    <source>
        <strain evidence="1 2">DSM 18328</strain>
    </source>
</reference>
<dbReference type="AlphaFoldDB" id="A0A482YE91"/>
<proteinExistence type="predicted"/>
<sequence>MSKTKFESDLNTREPIFTIPDLQPRSGEERIPAAHIWSGLSRGGRDKYLPILFDHTDSEITPEFISRFGKFTDEEKGESVKPIVYQDSASSVDPILMEIRYRVKPVLESEVDTELDGQGAVFDAAKHWKFNYSESTLEYKQSIREYGFLYRLDFMVYGTPFTAKLPIFAGKPTESELREGLKQALIPCVAIVPSKESAFSDIELLETRIEPTVFRPR</sequence>
<dbReference type="Proteomes" id="UP000291097">
    <property type="component" value="Unassembled WGS sequence"/>
</dbReference>
<comment type="caution">
    <text evidence="1">The sequence shown here is derived from an EMBL/GenBank/DDBJ whole genome shotgun (WGS) entry which is preliminary data.</text>
</comment>
<protein>
    <submittedName>
        <fullName evidence="1">Uncharacterized protein</fullName>
    </submittedName>
</protein>
<dbReference type="EMBL" id="SHMP01000002">
    <property type="protein sequence ID" value="RZV12557.1"/>
    <property type="molecule type" value="Genomic_DNA"/>
</dbReference>